<dbReference type="GeneID" id="48058866"/>
<evidence type="ECO:0000313" key="2">
    <source>
        <dbReference type="Proteomes" id="UP000256562"/>
    </source>
</evidence>
<organism evidence="1 2">
    <name type="scientific">Staphylococcus felis</name>
    <dbReference type="NCBI Taxonomy" id="46127"/>
    <lineage>
        <taxon>Bacteria</taxon>
        <taxon>Bacillati</taxon>
        <taxon>Bacillota</taxon>
        <taxon>Bacilli</taxon>
        <taxon>Bacillales</taxon>
        <taxon>Staphylococcaceae</taxon>
        <taxon>Staphylococcus</taxon>
    </lineage>
</organism>
<dbReference type="Pfam" id="PF14595">
    <property type="entry name" value="Thioredoxin_9"/>
    <property type="match status" value="1"/>
</dbReference>
<dbReference type="SUPFAM" id="SSF52833">
    <property type="entry name" value="Thioredoxin-like"/>
    <property type="match status" value="1"/>
</dbReference>
<dbReference type="InterPro" id="IPR036249">
    <property type="entry name" value="Thioredoxin-like_sf"/>
</dbReference>
<sequence length="186" mass="22173">MVNLKTYYEQSKPLSQYIDDMTSNQAGIKEIDQRFVAPQNEPQLEKIKQKNYKYVLVISEDWCGDAMMNIPVLKHIAEQCDLEVRVFYRDEDTNLIDQYLTNGKSRSIPIFVFLNDQFEQKAVWGPRAKEVQNFVDDIRSKHLPDKKDPLFDDKQKEVHQMIRNRYLTDSQFWLYVYHSILNRLTS</sequence>
<accession>A0A2K3ZIF4</accession>
<evidence type="ECO:0000313" key="1">
    <source>
        <dbReference type="EMBL" id="REH92335.1"/>
    </source>
</evidence>
<protein>
    <submittedName>
        <fullName evidence="1">Thioredoxin family protein</fullName>
    </submittedName>
</protein>
<comment type="caution">
    <text evidence="1">The sequence shown here is derived from an EMBL/GenBank/DDBJ whole genome shotgun (WGS) entry which is preliminary data.</text>
</comment>
<dbReference type="Gene3D" id="3.40.30.10">
    <property type="entry name" value="Glutaredoxin"/>
    <property type="match status" value="1"/>
</dbReference>
<dbReference type="EMBL" id="QKXQ01000489">
    <property type="protein sequence ID" value="REH92335.1"/>
    <property type="molecule type" value="Genomic_DNA"/>
</dbReference>
<name>A0A2K3ZIF4_9STAP</name>
<dbReference type="OrthoDB" id="6120799at2"/>
<dbReference type="Proteomes" id="UP000256562">
    <property type="component" value="Unassembled WGS sequence"/>
</dbReference>
<reference evidence="1 2" key="1">
    <citation type="journal article" date="2018" name="Vet. Microbiol.">
        <title>Characterisation of Staphylococcus felis isolated from cats using whole genome sequencing.</title>
        <authorList>
            <person name="Worthing K."/>
            <person name="Pang S."/>
            <person name="Trott D.J."/>
            <person name="Abraham S."/>
            <person name="Coombs G.W."/>
            <person name="Jordan D."/>
            <person name="McIntyre L."/>
            <person name="Davies M.R."/>
            <person name="Norris J."/>
        </authorList>
    </citation>
    <scope>NUCLEOTIDE SEQUENCE [LARGE SCALE GENOMIC DNA]</scope>
    <source>
        <strain evidence="1 2">F9</strain>
    </source>
</reference>
<gene>
    <name evidence="1" type="ORF">DOS83_10490</name>
</gene>
<dbReference type="RefSeq" id="WP_103207532.1">
    <property type="nucleotide sequence ID" value="NZ_CP027770.1"/>
</dbReference>
<dbReference type="KEGG" id="sfq:C7J90_11575"/>
<proteinExistence type="predicted"/>
<dbReference type="AlphaFoldDB" id="A0A2K3ZIF4"/>